<dbReference type="Pfam" id="PF01279">
    <property type="entry name" value="Parathyroid"/>
    <property type="match status" value="1"/>
</dbReference>
<keyword evidence="4" id="KW-0165">Cleavage on pair of basic residues</keyword>
<keyword evidence="5" id="KW-0372">Hormone</keyword>
<dbReference type="InterPro" id="IPR001415">
    <property type="entry name" value="PTH/PTH-rel"/>
</dbReference>
<evidence type="ECO:0000256" key="3">
    <source>
        <dbReference type="ARBA" id="ARBA00022525"/>
    </source>
</evidence>
<dbReference type="EMBL" id="JAYMGO010000022">
    <property type="protein sequence ID" value="KAL1251896.1"/>
    <property type="molecule type" value="Genomic_DNA"/>
</dbReference>
<organism evidence="7 8">
    <name type="scientific">Cirrhinus molitorella</name>
    <name type="common">mud carp</name>
    <dbReference type="NCBI Taxonomy" id="172907"/>
    <lineage>
        <taxon>Eukaryota</taxon>
        <taxon>Metazoa</taxon>
        <taxon>Chordata</taxon>
        <taxon>Craniata</taxon>
        <taxon>Vertebrata</taxon>
        <taxon>Euteleostomi</taxon>
        <taxon>Actinopterygii</taxon>
        <taxon>Neopterygii</taxon>
        <taxon>Teleostei</taxon>
        <taxon>Ostariophysi</taxon>
        <taxon>Cypriniformes</taxon>
        <taxon>Cyprinidae</taxon>
        <taxon>Labeoninae</taxon>
        <taxon>Labeonini</taxon>
        <taxon>Cirrhinus</taxon>
    </lineage>
</organism>
<evidence type="ECO:0008006" key="9">
    <source>
        <dbReference type="Google" id="ProtNLM"/>
    </source>
</evidence>
<keyword evidence="3" id="KW-0964">Secreted</keyword>
<proteinExistence type="inferred from homology"/>
<evidence type="ECO:0000256" key="4">
    <source>
        <dbReference type="ARBA" id="ARBA00022685"/>
    </source>
</evidence>
<dbReference type="PANTHER" id="PTHR17223:SF0">
    <property type="entry name" value="PARATHYROID HORMONE-RELATED PROTEIN"/>
    <property type="match status" value="1"/>
</dbReference>
<evidence type="ECO:0000313" key="8">
    <source>
        <dbReference type="Proteomes" id="UP001558613"/>
    </source>
</evidence>
<accession>A0ABR3LIJ5</accession>
<reference evidence="7 8" key="1">
    <citation type="submission" date="2023-09" db="EMBL/GenBank/DDBJ databases">
        <authorList>
            <person name="Wang M."/>
        </authorList>
    </citation>
    <scope>NUCLEOTIDE SEQUENCE [LARGE SCALE GENOMIC DNA]</scope>
    <source>
        <strain evidence="7">GT-2023</strain>
        <tissue evidence="7">Liver</tissue>
    </source>
</reference>
<dbReference type="PANTHER" id="PTHR17223">
    <property type="entry name" value="PARATHYROID HORMONE-RELATED"/>
    <property type="match status" value="1"/>
</dbReference>
<evidence type="ECO:0000313" key="7">
    <source>
        <dbReference type="EMBL" id="KAL1251896.1"/>
    </source>
</evidence>
<dbReference type="Proteomes" id="UP001558613">
    <property type="component" value="Unassembled WGS sequence"/>
</dbReference>
<sequence length="183" mass="20655">MFYFGGIATIDCLHRALAFLTIRNHIRDALLGLQSSAGDQTAISLFKRETTSRRCSVRMMLKTQRSQQRVALMILMVVAAVHCQENERRAVTEHQLMHDRGRSIQSLKRLIWLSSAIEGLHTAQTRTLTADEPDSRWRSRDPAQLYSQPGKDSGISGHKRALETLLSDMYRPHLTAALGDGKK</sequence>
<feature type="region of interest" description="Disordered" evidence="6">
    <location>
        <begin position="124"/>
        <end position="158"/>
    </location>
</feature>
<comment type="caution">
    <text evidence="7">The sequence shown here is derived from an EMBL/GenBank/DDBJ whole genome shotgun (WGS) entry which is preliminary data.</text>
</comment>
<comment type="subcellular location">
    <subcellularLocation>
        <location evidence="1">Secreted</location>
    </subcellularLocation>
</comment>
<gene>
    <name evidence="7" type="ORF">QQF64_019692</name>
</gene>
<name>A0ABR3LIJ5_9TELE</name>
<protein>
    <recommendedName>
        <fullName evidence="9">Parathyroid hormone-related protein</fullName>
    </recommendedName>
</protein>
<dbReference type="InterPro" id="IPR003626">
    <property type="entry name" value="PTH-rel"/>
</dbReference>
<comment type="similarity">
    <text evidence="2">Belongs to the parathyroid hormone family.</text>
</comment>
<dbReference type="SMART" id="SM00087">
    <property type="entry name" value="PTH"/>
    <property type="match status" value="1"/>
</dbReference>
<evidence type="ECO:0000256" key="2">
    <source>
        <dbReference type="ARBA" id="ARBA00006307"/>
    </source>
</evidence>
<evidence type="ECO:0000256" key="1">
    <source>
        <dbReference type="ARBA" id="ARBA00004613"/>
    </source>
</evidence>
<evidence type="ECO:0000256" key="6">
    <source>
        <dbReference type="SAM" id="MobiDB-lite"/>
    </source>
</evidence>
<keyword evidence="8" id="KW-1185">Reference proteome</keyword>
<evidence type="ECO:0000256" key="5">
    <source>
        <dbReference type="ARBA" id="ARBA00022702"/>
    </source>
</evidence>